<feature type="compositionally biased region" description="Low complexity" evidence="1">
    <location>
        <begin position="509"/>
        <end position="538"/>
    </location>
</feature>
<proteinExistence type="predicted"/>
<gene>
    <name evidence="2" type="ordered locus">FsymDg_0991</name>
</gene>
<dbReference type="SUPFAM" id="SSF141130">
    <property type="entry name" value="Acetamidase/Formamidase-like"/>
    <property type="match status" value="1"/>
</dbReference>
<dbReference type="EMBL" id="CP002801">
    <property type="protein sequence ID" value="AEH08496.1"/>
    <property type="molecule type" value="Genomic_DNA"/>
</dbReference>
<dbReference type="Pfam" id="PF03069">
    <property type="entry name" value="FmdA_AmdA"/>
    <property type="match status" value="2"/>
</dbReference>
<dbReference type="PANTHER" id="PTHR31891:SF1">
    <property type="entry name" value="FORMAMIDASE C869.04-RELATED"/>
    <property type="match status" value="1"/>
</dbReference>
<dbReference type="eggNOG" id="COG2421">
    <property type="taxonomic scope" value="Bacteria"/>
</dbReference>
<evidence type="ECO:0000313" key="2">
    <source>
        <dbReference type="EMBL" id="AEH08496.1"/>
    </source>
</evidence>
<feature type="region of interest" description="Disordered" evidence="1">
    <location>
        <begin position="435"/>
        <end position="555"/>
    </location>
</feature>
<reference evidence="2 3" key="1">
    <citation type="submission" date="2011-05" db="EMBL/GenBank/DDBJ databases">
        <title>Complete sequence of chromosome of Frankia symbiont of Datisca glomerata.</title>
        <authorList>
            <consortium name="US DOE Joint Genome Institute"/>
            <person name="Lucas S."/>
            <person name="Han J."/>
            <person name="Lapidus A."/>
            <person name="Cheng J.-F."/>
            <person name="Goodwin L."/>
            <person name="Pitluck S."/>
            <person name="Peters L."/>
            <person name="Mikhailova N."/>
            <person name="Chertkov O."/>
            <person name="Teshima H."/>
            <person name="Han C."/>
            <person name="Tapia R."/>
            <person name="Land M."/>
            <person name="Hauser L."/>
            <person name="Kyrpides N."/>
            <person name="Ivanova N."/>
            <person name="Pagani I."/>
            <person name="Berry A."/>
            <person name="Pawlowski K."/>
            <person name="Persson T."/>
            <person name="Vanden Heuvel B."/>
            <person name="Benson D."/>
            <person name="Woyke T."/>
        </authorList>
    </citation>
    <scope>NUCLEOTIDE SEQUENCE [LARGE SCALE GENOMIC DNA]</scope>
    <source>
        <strain evidence="3">4085684</strain>
    </source>
</reference>
<protein>
    <submittedName>
        <fullName evidence="2">Acetamidase/Formamidase</fullName>
    </submittedName>
</protein>
<keyword evidence="3" id="KW-1185">Reference proteome</keyword>
<accession>F8AXZ7</accession>
<dbReference type="Gene3D" id="2.60.120.580">
    <property type="entry name" value="Acetamidase/Formamidase-like domains"/>
    <property type="match status" value="2"/>
</dbReference>
<sequence>MGRNLAGYAVPVARCPEWPCSRPRPWANSSTPGTPTLGVLAPGAAGGSPGCHGNGVVVALQPGKGKMDGRHYLPSTPETILWGRLPTADTRPVLSVESGATATVDTVSQEGILDDQGRDPDAFFGRFGVPASEVLDDARMIASSGIPHRFGVDSPHLVTGPVFVRGAEPGDVLRVDVVSLHPRARYGVVSTRHGAGLLAGEFPENDPPGPDANARNWAAFRTTSSFCAVERRRGRLFGALEVSKGRKVRFPLSPFMGIMSVAVDSPGPVRSTSVGIHGGALDCGELGIGSRLFLPVRVSGALFAVGDPHYSLGDGKVAAGGLEGPLRATFRLTVLKEPAARAALGTLRAPFAETDTHWVPLGAQADLTDAARQTTRSAVLFLSSRLGMDRADALAYLSAAAVFGIGRSGSDLQTVYCRIRRADFGEPAAAKPRLVRPGFGRAAPTPAPDSSAPSNSVPDSSVLGTPAPGSSTAGSSPPASVAGPVSADERSEEPLAAGTAHEPPDTPRPASDASGPAVPDPAAASPAASRSAADTSAPPNAPIAEPDNAGPAPQP</sequence>
<dbReference type="Proteomes" id="UP000001549">
    <property type="component" value="Chromosome"/>
</dbReference>
<evidence type="ECO:0000313" key="3">
    <source>
        <dbReference type="Proteomes" id="UP000001549"/>
    </source>
</evidence>
<dbReference type="STRING" id="656024.FsymDg_0991"/>
<dbReference type="AlphaFoldDB" id="F8AXZ7"/>
<name>F8AXZ7_9ACTN</name>
<dbReference type="HOGENOM" id="CLU_032013_2_0_11"/>
<organism evidence="2 3">
    <name type="scientific">Candidatus Protofrankia datiscae</name>
    <dbReference type="NCBI Taxonomy" id="2716812"/>
    <lineage>
        <taxon>Bacteria</taxon>
        <taxon>Bacillati</taxon>
        <taxon>Actinomycetota</taxon>
        <taxon>Actinomycetes</taxon>
        <taxon>Frankiales</taxon>
        <taxon>Frankiaceae</taxon>
        <taxon>Protofrankia</taxon>
    </lineage>
</organism>
<dbReference type="InterPro" id="IPR004304">
    <property type="entry name" value="FmdA_AmdA"/>
</dbReference>
<dbReference type="PANTHER" id="PTHR31891">
    <property type="entry name" value="FORMAMIDASE C869.04-RELATED"/>
    <property type="match status" value="1"/>
</dbReference>
<dbReference type="GO" id="GO:0016811">
    <property type="term" value="F:hydrolase activity, acting on carbon-nitrogen (but not peptide) bonds, in linear amides"/>
    <property type="evidence" value="ECO:0007669"/>
    <property type="project" value="InterPro"/>
</dbReference>
<evidence type="ECO:0000256" key="1">
    <source>
        <dbReference type="SAM" id="MobiDB-lite"/>
    </source>
</evidence>
<dbReference type="Gene3D" id="3.10.28.20">
    <property type="entry name" value="Acetamidase/Formamidase-like domains"/>
    <property type="match status" value="1"/>
</dbReference>
<feature type="compositionally biased region" description="Low complexity" evidence="1">
    <location>
        <begin position="442"/>
        <end position="486"/>
    </location>
</feature>
<dbReference type="KEGG" id="fsy:FsymDg_0991"/>